<dbReference type="SUPFAM" id="SSF51344">
    <property type="entry name" value="Epsilon subunit of F1F0-ATP synthase N-terminal domain"/>
    <property type="match status" value="1"/>
</dbReference>
<reference evidence="14 15" key="1">
    <citation type="submission" date="2016-08" db="EMBL/GenBank/DDBJ databases">
        <title>A Parts List for Fungal Cellulosomes Revealed by Comparative Genomics.</title>
        <authorList>
            <consortium name="DOE Joint Genome Institute"/>
            <person name="Haitjema C.H."/>
            <person name="Gilmore S.P."/>
            <person name="Henske J.K."/>
            <person name="Solomon K.V."/>
            <person name="De Groot R."/>
            <person name="Kuo A."/>
            <person name="Mondo S.J."/>
            <person name="Salamov A.A."/>
            <person name="Labutti K."/>
            <person name="Zhao Z."/>
            <person name="Chiniquy J."/>
            <person name="Barry K."/>
            <person name="Brewer H.M."/>
            <person name="Purvine S.O."/>
            <person name="Wright A.T."/>
            <person name="Boxma B."/>
            <person name="Van Alen T."/>
            <person name="Hackstein J.H."/>
            <person name="Baker S.E."/>
            <person name="Grigoriev I.V."/>
            <person name="O'Malley M.A."/>
        </authorList>
    </citation>
    <scope>NUCLEOTIDE SEQUENCE [LARGE SCALE GENOMIC DNA]</scope>
    <source>
        <strain evidence="14 15">S4</strain>
    </source>
</reference>
<evidence type="ECO:0000259" key="13">
    <source>
        <dbReference type="Pfam" id="PF02823"/>
    </source>
</evidence>
<reference evidence="14 15" key="2">
    <citation type="submission" date="2016-08" db="EMBL/GenBank/DDBJ databases">
        <title>Pervasive Adenine N6-methylation of Active Genes in Fungi.</title>
        <authorList>
            <consortium name="DOE Joint Genome Institute"/>
            <person name="Mondo S.J."/>
            <person name="Dannebaum R.O."/>
            <person name="Kuo R.C."/>
            <person name="Labutti K."/>
            <person name="Haridas S."/>
            <person name="Kuo A."/>
            <person name="Salamov A."/>
            <person name="Ahrendt S.R."/>
            <person name="Lipzen A."/>
            <person name="Sullivan W."/>
            <person name="Andreopoulos W.B."/>
            <person name="Clum A."/>
            <person name="Lindquist E."/>
            <person name="Daum C."/>
            <person name="Ramamoorthy G.K."/>
            <person name="Gryganskyi A."/>
            <person name="Culley D."/>
            <person name="Magnuson J.K."/>
            <person name="James T.Y."/>
            <person name="O'Malley M.A."/>
            <person name="Stajich J.E."/>
            <person name="Spatafora J.W."/>
            <person name="Visel A."/>
            <person name="Grigoriev I.V."/>
        </authorList>
    </citation>
    <scope>NUCLEOTIDE SEQUENCE [LARGE SCALE GENOMIC DNA]</scope>
    <source>
        <strain evidence="14 15">S4</strain>
    </source>
</reference>
<dbReference type="InterPro" id="IPR001469">
    <property type="entry name" value="ATP_synth_F1_dsu/esu"/>
</dbReference>
<dbReference type="Gene3D" id="1.20.5.440">
    <property type="entry name" value="ATP synthase delta/epsilon subunit, C-terminal domain"/>
    <property type="match status" value="1"/>
</dbReference>
<accession>A0A1Y1XKR3</accession>
<evidence type="ECO:0000256" key="2">
    <source>
        <dbReference type="ARBA" id="ARBA00005712"/>
    </source>
</evidence>
<dbReference type="InterPro" id="IPR020546">
    <property type="entry name" value="ATP_synth_F1_dsu/esu_N"/>
</dbReference>
<evidence type="ECO:0000256" key="7">
    <source>
        <dbReference type="ARBA" id="ARBA00022946"/>
    </source>
</evidence>
<dbReference type="Pfam" id="PF02823">
    <property type="entry name" value="ATP-synt_DE_N"/>
    <property type="match status" value="1"/>
</dbReference>
<evidence type="ECO:0000256" key="12">
    <source>
        <dbReference type="ARBA" id="ARBA00031669"/>
    </source>
</evidence>
<dbReference type="CDD" id="cd12152">
    <property type="entry name" value="F1-ATPase_delta"/>
    <property type="match status" value="1"/>
</dbReference>
<evidence type="ECO:0000256" key="9">
    <source>
        <dbReference type="ARBA" id="ARBA00023128"/>
    </source>
</evidence>
<dbReference type="OrthoDB" id="270171at2759"/>
<evidence type="ECO:0000256" key="11">
    <source>
        <dbReference type="ARBA" id="ARBA00023196"/>
    </source>
</evidence>
<comment type="similarity">
    <text evidence="2">Belongs to the ATPase epsilon chain family.</text>
</comment>
<dbReference type="GO" id="GO:0046933">
    <property type="term" value="F:proton-transporting ATP synthase activity, rotational mechanism"/>
    <property type="evidence" value="ECO:0007669"/>
    <property type="project" value="InterPro"/>
</dbReference>
<keyword evidence="11" id="KW-0139">CF(1)</keyword>
<feature type="domain" description="ATP synthase F1 complex delta/epsilon subunit N-terminal" evidence="13">
    <location>
        <begin position="33"/>
        <end position="103"/>
    </location>
</feature>
<evidence type="ECO:0000256" key="1">
    <source>
        <dbReference type="ARBA" id="ARBA00004273"/>
    </source>
</evidence>
<protein>
    <recommendedName>
        <fullName evidence="3">ATP synthase subunit delta, mitochondrial</fullName>
    </recommendedName>
    <alternativeName>
        <fullName evidence="12">F-ATPase delta subunit</fullName>
    </alternativeName>
</protein>
<evidence type="ECO:0000256" key="8">
    <source>
        <dbReference type="ARBA" id="ARBA00023065"/>
    </source>
</evidence>
<dbReference type="EMBL" id="MCFG01000022">
    <property type="protein sequence ID" value="ORX86338.1"/>
    <property type="molecule type" value="Genomic_DNA"/>
</dbReference>
<dbReference type="PANTHER" id="PTHR13822">
    <property type="entry name" value="ATP SYNTHASE DELTA/EPSILON CHAIN"/>
    <property type="match status" value="1"/>
</dbReference>
<keyword evidence="15" id="KW-1185">Reference proteome</keyword>
<evidence type="ECO:0000256" key="10">
    <source>
        <dbReference type="ARBA" id="ARBA00023136"/>
    </source>
</evidence>
<keyword evidence="8" id="KW-0406">Ion transport</keyword>
<evidence type="ECO:0000256" key="4">
    <source>
        <dbReference type="ARBA" id="ARBA00022448"/>
    </source>
</evidence>
<evidence type="ECO:0000313" key="14">
    <source>
        <dbReference type="EMBL" id="ORX86338.1"/>
    </source>
</evidence>
<comment type="caution">
    <text evidence="14">The sequence shown here is derived from an EMBL/GenBank/DDBJ whole genome shotgun (WGS) entry which is preliminary data.</text>
</comment>
<dbReference type="AlphaFoldDB" id="A0A1Y1XKR3"/>
<keyword evidence="5" id="KW-0375">Hydrogen ion transport</keyword>
<comment type="subcellular location">
    <subcellularLocation>
        <location evidence="1">Mitochondrion inner membrane</location>
    </subcellularLocation>
</comment>
<keyword evidence="10" id="KW-0472">Membrane</keyword>
<organism evidence="14 15">
    <name type="scientific">Anaeromyces robustus</name>
    <dbReference type="NCBI Taxonomy" id="1754192"/>
    <lineage>
        <taxon>Eukaryota</taxon>
        <taxon>Fungi</taxon>
        <taxon>Fungi incertae sedis</taxon>
        <taxon>Chytridiomycota</taxon>
        <taxon>Chytridiomycota incertae sedis</taxon>
        <taxon>Neocallimastigomycetes</taxon>
        <taxon>Neocallimastigales</taxon>
        <taxon>Neocallimastigaceae</taxon>
        <taxon>Anaeromyces</taxon>
    </lineage>
</organism>
<evidence type="ECO:0000256" key="5">
    <source>
        <dbReference type="ARBA" id="ARBA00022781"/>
    </source>
</evidence>
<name>A0A1Y1XKR3_9FUNG</name>
<dbReference type="HAMAP" id="MF_00530">
    <property type="entry name" value="ATP_synth_epsil_bac"/>
    <property type="match status" value="1"/>
</dbReference>
<evidence type="ECO:0000256" key="6">
    <source>
        <dbReference type="ARBA" id="ARBA00022792"/>
    </source>
</evidence>
<gene>
    <name evidence="14" type="ORF">BCR32DRAFT_50315</name>
</gene>
<dbReference type="PANTHER" id="PTHR13822:SF7">
    <property type="entry name" value="ATP SYNTHASE SUBUNIT DELTA, MITOCHONDRIAL"/>
    <property type="match status" value="1"/>
</dbReference>
<dbReference type="InterPro" id="IPR036771">
    <property type="entry name" value="ATPsynth_dsu/esu_N"/>
</dbReference>
<evidence type="ECO:0000313" key="15">
    <source>
        <dbReference type="Proteomes" id="UP000193944"/>
    </source>
</evidence>
<keyword evidence="7" id="KW-0809">Transit peptide</keyword>
<evidence type="ECO:0000256" key="3">
    <source>
        <dbReference type="ARBA" id="ARBA00016960"/>
    </source>
</evidence>
<dbReference type="GO" id="GO:0005743">
    <property type="term" value="C:mitochondrial inner membrane"/>
    <property type="evidence" value="ECO:0007669"/>
    <property type="project" value="UniProtKB-SubCell"/>
</dbReference>
<keyword evidence="11" id="KW-0066">ATP synthesis</keyword>
<dbReference type="GO" id="GO:0045259">
    <property type="term" value="C:proton-transporting ATP synthase complex"/>
    <property type="evidence" value="ECO:0007669"/>
    <property type="project" value="UniProtKB-KW"/>
</dbReference>
<proteinExistence type="inferred from homology"/>
<sequence length="162" mass="18269">MALYNNSLKFLAKTRLLPSFSQIIATRSLQQFSLNFSAPKKNFINNEKVERVKFKTENGPLEIKAGQEATAQRILGGLVEIEQNKEIKKYIVSGGFAMVNPDKSMNITAAEAYPMDYIDLEATKQNLIEAESQLPSSSDDDKVRIQIAIEMYKSIIEAFEKK</sequence>
<dbReference type="STRING" id="1754192.A0A1Y1XKR3"/>
<keyword evidence="9" id="KW-0496">Mitochondrion</keyword>
<keyword evidence="6" id="KW-0999">Mitochondrion inner membrane</keyword>
<dbReference type="Proteomes" id="UP000193944">
    <property type="component" value="Unassembled WGS sequence"/>
</dbReference>
<dbReference type="Gene3D" id="2.60.15.10">
    <property type="entry name" value="F0F1 ATP synthase delta/epsilon subunit, N-terminal"/>
    <property type="match status" value="1"/>
</dbReference>
<keyword evidence="4" id="KW-0813">Transport</keyword>